<keyword evidence="5" id="KW-0812">Transmembrane</keyword>
<sequence>MNDSSRNKLMAIFLIVLIDVLGMTIMLPLLPFYSERFGASPFVVGLLVSSYAICQFISGPILGYLSDKYGRRPVLIFSQIGTFIGFLILAFSQSLTWIFISRVIDGLTAGNISTAQAYIADHTSPAERTKAMGKISIAFSFGFFIGPAISAFLMNISMRAPILLAAALSLTSIIASYKFLKENPREVIPEEKKIIKRNRNPFSFIMDNFSYLKNKNLQSLFLQIFLFYLAFSAYMSGFALFAERQLHWKGNILNPNQIGYAFTYFGLIGIITQLLVLDFATKIWKDLKVIAICFFLCVLGYLLLSRIHDAIFLVFTGLLISMGSGLIRPLLISEISKNANPAERGRVIGVNQSLQSVAQVVAPMFSTYLIQRSLLSMWPIASAVLSFLGLGFTLFQMKKLSLK</sequence>
<reference evidence="8 9" key="1">
    <citation type="submission" date="2018-01" db="EMBL/GenBank/DDBJ databases">
        <title>Complete genome sequence of Bacteriovorax stolpii DSM12778.</title>
        <authorList>
            <person name="Tang B."/>
            <person name="Chang J."/>
        </authorList>
    </citation>
    <scope>NUCLEOTIDE SEQUENCE [LARGE SCALE GENOMIC DNA]</scope>
    <source>
        <strain evidence="8 9">DSM 12778</strain>
    </source>
</reference>
<dbReference type="InterPro" id="IPR020846">
    <property type="entry name" value="MFS_dom"/>
</dbReference>
<dbReference type="RefSeq" id="WP_102244404.1">
    <property type="nucleotide sequence ID" value="NZ_CP025704.1"/>
</dbReference>
<dbReference type="PROSITE" id="PS50850">
    <property type="entry name" value="MFS"/>
    <property type="match status" value="1"/>
</dbReference>
<evidence type="ECO:0000256" key="4">
    <source>
        <dbReference type="ARBA" id="ARBA00022448"/>
    </source>
</evidence>
<dbReference type="KEGG" id="bsto:C0V70_13585"/>
<evidence type="ECO:0000256" key="2">
    <source>
        <dbReference type="ARBA" id="ARBA00004141"/>
    </source>
</evidence>
<evidence type="ECO:0000256" key="3">
    <source>
        <dbReference type="ARBA" id="ARBA00007520"/>
    </source>
</evidence>
<evidence type="ECO:0000256" key="7">
    <source>
        <dbReference type="ARBA" id="ARBA00023136"/>
    </source>
</evidence>
<proteinExistence type="inferred from homology"/>
<dbReference type="Proteomes" id="UP000235584">
    <property type="component" value="Chromosome"/>
</dbReference>
<accession>A0A2K9NUB8</accession>
<organism evidence="8 9">
    <name type="scientific">Bacteriovorax stolpii</name>
    <name type="common">Bdellovibrio stolpii</name>
    <dbReference type="NCBI Taxonomy" id="960"/>
    <lineage>
        <taxon>Bacteria</taxon>
        <taxon>Pseudomonadati</taxon>
        <taxon>Bdellovibrionota</taxon>
        <taxon>Bacteriovoracia</taxon>
        <taxon>Bacteriovoracales</taxon>
        <taxon>Bacteriovoracaceae</taxon>
        <taxon>Bacteriovorax</taxon>
    </lineage>
</organism>
<keyword evidence="4" id="KW-0813">Transport</keyword>
<dbReference type="CDD" id="cd17330">
    <property type="entry name" value="MFS_SLC46_TetA_like"/>
    <property type="match status" value="1"/>
</dbReference>
<dbReference type="InterPro" id="IPR036259">
    <property type="entry name" value="MFS_trans_sf"/>
</dbReference>
<dbReference type="GO" id="GO:0016020">
    <property type="term" value="C:membrane"/>
    <property type="evidence" value="ECO:0007669"/>
    <property type="project" value="UniProtKB-SubCell"/>
</dbReference>
<evidence type="ECO:0000256" key="5">
    <source>
        <dbReference type="ARBA" id="ARBA00022692"/>
    </source>
</evidence>
<dbReference type="Gene3D" id="1.20.1250.20">
    <property type="entry name" value="MFS general substrate transporter like domains"/>
    <property type="match status" value="1"/>
</dbReference>
<comment type="similarity">
    <text evidence="3">Belongs to the major facilitator superfamily. TCR/Tet family.</text>
</comment>
<dbReference type="EMBL" id="CP025704">
    <property type="protein sequence ID" value="AUN99113.1"/>
    <property type="molecule type" value="Genomic_DNA"/>
</dbReference>
<dbReference type="GO" id="GO:0022857">
    <property type="term" value="F:transmembrane transporter activity"/>
    <property type="evidence" value="ECO:0007669"/>
    <property type="project" value="InterPro"/>
</dbReference>
<comment type="subcellular location">
    <subcellularLocation>
        <location evidence="2">Membrane</location>
        <topology evidence="2">Multi-pass membrane protein</topology>
    </subcellularLocation>
</comment>
<dbReference type="PROSITE" id="PS00216">
    <property type="entry name" value="SUGAR_TRANSPORT_1"/>
    <property type="match status" value="1"/>
</dbReference>
<keyword evidence="6" id="KW-1133">Transmembrane helix</keyword>
<dbReference type="SUPFAM" id="SSF103473">
    <property type="entry name" value="MFS general substrate transporter"/>
    <property type="match status" value="1"/>
</dbReference>
<dbReference type="InterPro" id="IPR001958">
    <property type="entry name" value="Tet-R_TetA/multi-R_MdtG-like"/>
</dbReference>
<dbReference type="PRINTS" id="PR01035">
    <property type="entry name" value="TCRTETA"/>
</dbReference>
<comment type="function">
    <text evidence="1">Resistance to tetracycline by an active tetracycline efflux. This is an energy-dependent process that decreases the accumulation of the antibiotic in whole cells. This protein functions as a metal-tetracycline/H(+) antiporter.</text>
</comment>
<dbReference type="InterPro" id="IPR011701">
    <property type="entry name" value="MFS"/>
</dbReference>
<evidence type="ECO:0000256" key="6">
    <source>
        <dbReference type="ARBA" id="ARBA00022989"/>
    </source>
</evidence>
<dbReference type="OrthoDB" id="5293387at2"/>
<keyword evidence="7" id="KW-0472">Membrane</keyword>
<evidence type="ECO:0000256" key="1">
    <source>
        <dbReference type="ARBA" id="ARBA00003279"/>
    </source>
</evidence>
<protein>
    <submittedName>
        <fullName evidence="8">Tetracycline resistance MFS efflux pump</fullName>
    </submittedName>
</protein>
<dbReference type="PANTHER" id="PTHR23504">
    <property type="entry name" value="MAJOR FACILITATOR SUPERFAMILY DOMAIN-CONTAINING PROTEIN 10"/>
    <property type="match status" value="1"/>
</dbReference>
<evidence type="ECO:0000313" key="9">
    <source>
        <dbReference type="Proteomes" id="UP000235584"/>
    </source>
</evidence>
<name>A0A2K9NUB8_BACTC</name>
<dbReference type="PANTHER" id="PTHR23504:SF15">
    <property type="entry name" value="MAJOR FACILITATOR SUPERFAMILY (MFS) PROFILE DOMAIN-CONTAINING PROTEIN"/>
    <property type="match status" value="1"/>
</dbReference>
<gene>
    <name evidence="8" type="ORF">C0V70_13585</name>
</gene>
<evidence type="ECO:0000313" key="8">
    <source>
        <dbReference type="EMBL" id="AUN99113.1"/>
    </source>
</evidence>
<dbReference type="InterPro" id="IPR005829">
    <property type="entry name" value="Sugar_transporter_CS"/>
</dbReference>
<dbReference type="Pfam" id="PF07690">
    <property type="entry name" value="MFS_1"/>
    <property type="match status" value="1"/>
</dbReference>
<keyword evidence="9" id="KW-1185">Reference proteome</keyword>
<dbReference type="AlphaFoldDB" id="A0A2K9NUB8"/>